<protein>
    <submittedName>
        <fullName evidence="2">Uncharacterized protein</fullName>
    </submittedName>
</protein>
<feature type="region of interest" description="Disordered" evidence="1">
    <location>
        <begin position="78"/>
        <end position="122"/>
    </location>
</feature>
<evidence type="ECO:0000313" key="2">
    <source>
        <dbReference type="EMBL" id="KAJ0222075.1"/>
    </source>
</evidence>
<evidence type="ECO:0000313" key="3">
    <source>
        <dbReference type="Proteomes" id="UP000235145"/>
    </source>
</evidence>
<comment type="caution">
    <text evidence="2">The sequence shown here is derived from an EMBL/GenBank/DDBJ whole genome shotgun (WGS) entry which is preliminary data.</text>
</comment>
<name>A0A9R1WGA9_LACSA</name>
<dbReference type="Proteomes" id="UP000235145">
    <property type="component" value="Unassembled WGS sequence"/>
</dbReference>
<accession>A0A9R1WGA9</accession>
<organism evidence="2 3">
    <name type="scientific">Lactuca sativa</name>
    <name type="common">Garden lettuce</name>
    <dbReference type="NCBI Taxonomy" id="4236"/>
    <lineage>
        <taxon>Eukaryota</taxon>
        <taxon>Viridiplantae</taxon>
        <taxon>Streptophyta</taxon>
        <taxon>Embryophyta</taxon>
        <taxon>Tracheophyta</taxon>
        <taxon>Spermatophyta</taxon>
        <taxon>Magnoliopsida</taxon>
        <taxon>eudicotyledons</taxon>
        <taxon>Gunneridae</taxon>
        <taxon>Pentapetalae</taxon>
        <taxon>asterids</taxon>
        <taxon>campanulids</taxon>
        <taxon>Asterales</taxon>
        <taxon>Asteraceae</taxon>
        <taxon>Cichorioideae</taxon>
        <taxon>Cichorieae</taxon>
        <taxon>Lactucinae</taxon>
        <taxon>Lactuca</taxon>
    </lineage>
</organism>
<dbReference type="EMBL" id="NBSK02000002">
    <property type="protein sequence ID" value="KAJ0222075.1"/>
    <property type="molecule type" value="Genomic_DNA"/>
</dbReference>
<dbReference type="AlphaFoldDB" id="A0A9R1WGA9"/>
<keyword evidence="3" id="KW-1185">Reference proteome</keyword>
<gene>
    <name evidence="2" type="ORF">LSAT_V11C200098510</name>
</gene>
<proteinExistence type="predicted"/>
<sequence length="276" mass="32330">MRYVTYSSSPILLDSIDIFWRTLDFKPCVFVGYGNLNVDDHMKRWKEKFNNQPDHVKYNYIRKMEEIIDPSKIMINEPSVKKNNCGRPKVKHGHHQSQAPHRYSCSDLNQEPPRHGSSFFDLNDEPTRHSSSFFDLNDEPTKHNSSFFDLNDEPARHSSFFIGMNEVPIDQRSYQFDLNEEPTCQWSYQFDLKEEAPMEHSILIANEFGEIVQFSTTMGLVTFSLYGGPSEFQNHRVLTFALVYINHYVMVQLKGEYLMPPISALWIRHKHPSAIE</sequence>
<evidence type="ECO:0000256" key="1">
    <source>
        <dbReference type="SAM" id="MobiDB-lite"/>
    </source>
</evidence>
<reference evidence="2 3" key="1">
    <citation type="journal article" date="2017" name="Nat. Commun.">
        <title>Genome assembly with in vitro proximity ligation data and whole-genome triplication in lettuce.</title>
        <authorList>
            <person name="Reyes-Chin-Wo S."/>
            <person name="Wang Z."/>
            <person name="Yang X."/>
            <person name="Kozik A."/>
            <person name="Arikit S."/>
            <person name="Song C."/>
            <person name="Xia L."/>
            <person name="Froenicke L."/>
            <person name="Lavelle D.O."/>
            <person name="Truco M.J."/>
            <person name="Xia R."/>
            <person name="Zhu S."/>
            <person name="Xu C."/>
            <person name="Xu H."/>
            <person name="Xu X."/>
            <person name="Cox K."/>
            <person name="Korf I."/>
            <person name="Meyers B.C."/>
            <person name="Michelmore R.W."/>
        </authorList>
    </citation>
    <scope>NUCLEOTIDE SEQUENCE [LARGE SCALE GENOMIC DNA]</scope>
    <source>
        <strain evidence="3">cv. Salinas</strain>
        <tissue evidence="2">Seedlings</tissue>
    </source>
</reference>